<dbReference type="PANTHER" id="PTHR42925:SF1">
    <property type="entry name" value="VIRULENCE FACTOR MVIN"/>
    <property type="match status" value="1"/>
</dbReference>
<reference evidence="8" key="1">
    <citation type="submission" date="2020-08" db="EMBL/GenBank/DDBJ databases">
        <title>Genome public.</title>
        <authorList>
            <person name="Liu C."/>
            <person name="Sun Q."/>
        </authorList>
    </citation>
    <scope>NUCLEOTIDE SEQUENCE</scope>
    <source>
        <strain evidence="8">BX15</strain>
    </source>
</reference>
<dbReference type="AlphaFoldDB" id="A0A923S992"/>
<name>A0A923S992_9FIRM</name>
<dbReference type="InterPro" id="IPR048279">
    <property type="entry name" value="MdtK-like"/>
</dbReference>
<accession>A0A923S992</accession>
<feature type="transmembrane region" description="Helical" evidence="7">
    <location>
        <begin position="57"/>
        <end position="77"/>
    </location>
</feature>
<keyword evidence="4 7" id="KW-0812">Transmembrane</keyword>
<gene>
    <name evidence="8" type="ORF">H8Z83_00420</name>
</gene>
<feature type="transmembrane region" description="Helical" evidence="7">
    <location>
        <begin position="384"/>
        <end position="406"/>
    </location>
</feature>
<feature type="transmembrane region" description="Helical" evidence="7">
    <location>
        <begin position="412"/>
        <end position="434"/>
    </location>
</feature>
<dbReference type="GO" id="GO:0015297">
    <property type="term" value="F:antiporter activity"/>
    <property type="evidence" value="ECO:0007669"/>
    <property type="project" value="InterPro"/>
</dbReference>
<evidence type="ECO:0000256" key="7">
    <source>
        <dbReference type="SAM" id="Phobius"/>
    </source>
</evidence>
<feature type="transmembrane region" description="Helical" evidence="7">
    <location>
        <begin position="191"/>
        <end position="214"/>
    </location>
</feature>
<dbReference type="InterPro" id="IPR002528">
    <property type="entry name" value="MATE_fam"/>
</dbReference>
<evidence type="ECO:0000313" key="8">
    <source>
        <dbReference type="EMBL" id="MBC5768817.1"/>
    </source>
</evidence>
<dbReference type="Proteomes" id="UP000620327">
    <property type="component" value="Unassembled WGS sequence"/>
</dbReference>
<evidence type="ECO:0000256" key="2">
    <source>
        <dbReference type="ARBA" id="ARBA00022448"/>
    </source>
</evidence>
<feature type="transmembrane region" description="Helical" evidence="7">
    <location>
        <begin position="131"/>
        <end position="153"/>
    </location>
</feature>
<organism evidence="8 9">
    <name type="scientific">Dysosmobacter segnis</name>
    <dbReference type="NCBI Taxonomy" id="2763042"/>
    <lineage>
        <taxon>Bacteria</taxon>
        <taxon>Bacillati</taxon>
        <taxon>Bacillota</taxon>
        <taxon>Clostridia</taxon>
        <taxon>Eubacteriales</taxon>
        <taxon>Oscillospiraceae</taxon>
        <taxon>Dysosmobacter</taxon>
    </lineage>
</organism>
<dbReference type="EMBL" id="JACOQI010000001">
    <property type="protein sequence ID" value="MBC5768817.1"/>
    <property type="molecule type" value="Genomic_DNA"/>
</dbReference>
<protein>
    <submittedName>
        <fullName evidence="8">MATE family efflux transporter</fullName>
    </submittedName>
</protein>
<dbReference type="GO" id="GO:0005886">
    <property type="term" value="C:plasma membrane"/>
    <property type="evidence" value="ECO:0007669"/>
    <property type="project" value="UniProtKB-SubCell"/>
</dbReference>
<evidence type="ECO:0000256" key="1">
    <source>
        <dbReference type="ARBA" id="ARBA00004651"/>
    </source>
</evidence>
<evidence type="ECO:0000256" key="5">
    <source>
        <dbReference type="ARBA" id="ARBA00022989"/>
    </source>
</evidence>
<evidence type="ECO:0000256" key="4">
    <source>
        <dbReference type="ARBA" id="ARBA00022692"/>
    </source>
</evidence>
<keyword evidence="6 7" id="KW-0472">Membrane</keyword>
<proteinExistence type="predicted"/>
<evidence type="ECO:0000256" key="6">
    <source>
        <dbReference type="ARBA" id="ARBA00023136"/>
    </source>
</evidence>
<dbReference type="PIRSF" id="PIRSF006603">
    <property type="entry name" value="DinF"/>
    <property type="match status" value="1"/>
</dbReference>
<comment type="subcellular location">
    <subcellularLocation>
        <location evidence="1">Cell membrane</location>
        <topology evidence="1">Multi-pass membrane protein</topology>
    </subcellularLocation>
</comment>
<keyword evidence="9" id="KW-1185">Reference proteome</keyword>
<dbReference type="PANTHER" id="PTHR42925">
    <property type="entry name" value="MULTIDRUG AND TOXIN EFFLUX PROTEIN MATE FAMILY"/>
    <property type="match status" value="1"/>
</dbReference>
<keyword evidence="3" id="KW-1003">Cell membrane</keyword>
<feature type="transmembrane region" description="Helical" evidence="7">
    <location>
        <begin position="284"/>
        <end position="303"/>
    </location>
</feature>
<feature type="transmembrane region" description="Helical" evidence="7">
    <location>
        <begin position="12"/>
        <end position="29"/>
    </location>
</feature>
<evidence type="ECO:0000313" key="9">
    <source>
        <dbReference type="Proteomes" id="UP000620327"/>
    </source>
</evidence>
<feature type="transmembrane region" description="Helical" evidence="7">
    <location>
        <begin position="89"/>
        <end position="111"/>
    </location>
</feature>
<dbReference type="CDD" id="cd13134">
    <property type="entry name" value="MATE_like_8"/>
    <property type="match status" value="1"/>
</dbReference>
<sequence>MTLQFSPQTRRVFHLSLPIFAELLLQLLVGNMDQFMISHFGSAAVAAIGNGNQVMNVVIIVLTTMSTAATILLTQHIGAGRVGGECSEIVTVAVTVSAVFSFLVGLFLLLEPELVFQLLRTPEDAFDGACLYTRIVGGTVLLQGLYIQLCAVLRSYTLLKEVVVLSVSMNLLNVVGNAILINGFFGFPQMGVAGAAVSTVISKAVGLTLACITLKRKCTVRFSLQYLHPFPAKTFRALLGIALPSGTEALSYNVSQTFILRFINLMGAAVVSAKVYGSMLANVAYVYSIAVGQATQIILGYMIGGRKLDEVSGRVWSTIRIALAASELLTLLILIFCDPIYSIFTDDPVIHALGRQILYVEFGLEIGRSINIVMTRCLTTAGDVWYPVGVGIFSMWIVAVGGSWLLGHALNWGLVGIWIAMACDECLRGALFTIRFRSGKWKETRLVADSTKGT</sequence>
<dbReference type="RefSeq" id="WP_187013223.1">
    <property type="nucleotide sequence ID" value="NZ_JACOQI010000001.1"/>
</dbReference>
<keyword evidence="2" id="KW-0813">Transport</keyword>
<evidence type="ECO:0000256" key="3">
    <source>
        <dbReference type="ARBA" id="ARBA00022475"/>
    </source>
</evidence>
<keyword evidence="5 7" id="KW-1133">Transmembrane helix</keyword>
<feature type="transmembrane region" description="Helical" evidence="7">
    <location>
        <begin position="315"/>
        <end position="337"/>
    </location>
</feature>
<feature type="transmembrane region" description="Helical" evidence="7">
    <location>
        <begin position="162"/>
        <end position="185"/>
    </location>
</feature>
<comment type="caution">
    <text evidence="8">The sequence shown here is derived from an EMBL/GenBank/DDBJ whole genome shotgun (WGS) entry which is preliminary data.</text>
</comment>
<dbReference type="Pfam" id="PF01554">
    <property type="entry name" value="MatE"/>
    <property type="match status" value="2"/>
</dbReference>
<dbReference type="InterPro" id="IPR047135">
    <property type="entry name" value="YsiQ"/>
</dbReference>
<dbReference type="GO" id="GO:0042910">
    <property type="term" value="F:xenobiotic transmembrane transporter activity"/>
    <property type="evidence" value="ECO:0007669"/>
    <property type="project" value="InterPro"/>
</dbReference>